<keyword evidence="11" id="KW-1185">Reference proteome</keyword>
<keyword evidence="6" id="KW-0479">Metal-binding</keyword>
<dbReference type="CDD" id="cd00739">
    <property type="entry name" value="DHPS"/>
    <property type="match status" value="1"/>
</dbReference>
<dbReference type="EC" id="2.5.1.15" evidence="4"/>
<name>A0A081KGA2_9GAMM</name>
<evidence type="ECO:0000256" key="1">
    <source>
        <dbReference type="ARBA" id="ARBA00000012"/>
    </source>
</evidence>
<evidence type="ECO:0000313" key="11">
    <source>
        <dbReference type="Proteomes" id="UP000027997"/>
    </source>
</evidence>
<sequence>MSSEFKLNCAGKILDLSKPRVMGVLNVTPDSFYEGSRCPDDWLNVAEQMIKDGVDILDIGGESTRPGAAGAPTQEEELERVLPVIEGLASRFNVIISIDTSSPLVIREAVKAGAGIINDVRALHREGALEAAADTNVPVILMHSLINQPEPGFVPVYGDVVEEVSQYLMDCVERCENAGIVRERLILDPGFGGGMFGKTPVYDLEMLKGFRRFHELGLPVFAGMSRKSFIGSTLDRDTEDRLPGSLAAAMLAAQAGAHIIRVHDVRETVDVLRFLQAVDEA</sequence>
<evidence type="ECO:0000256" key="8">
    <source>
        <dbReference type="ARBA" id="ARBA00022909"/>
    </source>
</evidence>
<evidence type="ECO:0000256" key="4">
    <source>
        <dbReference type="ARBA" id="ARBA00012458"/>
    </source>
</evidence>
<accession>A0A081KGA2</accession>
<evidence type="ECO:0000313" key="10">
    <source>
        <dbReference type="EMBL" id="KEI73178.1"/>
    </source>
</evidence>
<dbReference type="PROSITE" id="PS00793">
    <property type="entry name" value="DHPS_2"/>
    <property type="match status" value="1"/>
</dbReference>
<gene>
    <name evidence="10" type="primary">folP</name>
    <name evidence="10" type="ORF">GV64_22895</name>
</gene>
<proteinExistence type="predicted"/>
<dbReference type="Pfam" id="PF00809">
    <property type="entry name" value="Pterin_bind"/>
    <property type="match status" value="1"/>
</dbReference>
<evidence type="ECO:0000256" key="2">
    <source>
        <dbReference type="ARBA" id="ARBA00001946"/>
    </source>
</evidence>
<keyword evidence="8" id="KW-0289">Folate biosynthesis</keyword>
<dbReference type="InterPro" id="IPR011005">
    <property type="entry name" value="Dihydropteroate_synth-like_sf"/>
</dbReference>
<evidence type="ECO:0000256" key="3">
    <source>
        <dbReference type="ARBA" id="ARBA00004763"/>
    </source>
</evidence>
<comment type="pathway">
    <text evidence="3">Cofactor biosynthesis; tetrahydrofolate biosynthesis; 7,8-dihydrofolate from 2-amino-4-hydroxy-6-hydroxymethyl-7,8-dihydropteridine diphosphate and 4-aminobenzoate: step 1/2.</text>
</comment>
<dbReference type="PROSITE" id="PS50972">
    <property type="entry name" value="PTERIN_BINDING"/>
    <property type="match status" value="1"/>
</dbReference>
<feature type="domain" description="Pterin-binding" evidence="9">
    <location>
        <begin position="19"/>
        <end position="273"/>
    </location>
</feature>
<reference evidence="10 11" key="1">
    <citation type="submission" date="2014-06" db="EMBL/GenBank/DDBJ databases">
        <title>Whole Genome Sequences of Three Symbiotic Endozoicomonas Bacteria.</title>
        <authorList>
            <person name="Neave M.J."/>
            <person name="Apprill A."/>
            <person name="Voolstra C.R."/>
        </authorList>
    </citation>
    <scope>NUCLEOTIDE SEQUENCE [LARGE SCALE GENOMIC DNA]</scope>
    <source>
        <strain evidence="10 11">DSM 22380</strain>
    </source>
</reference>
<dbReference type="GO" id="GO:0046872">
    <property type="term" value="F:metal ion binding"/>
    <property type="evidence" value="ECO:0007669"/>
    <property type="project" value="UniProtKB-KW"/>
</dbReference>
<dbReference type="EMBL" id="JOJP01000001">
    <property type="protein sequence ID" value="KEI73178.1"/>
    <property type="molecule type" value="Genomic_DNA"/>
</dbReference>
<dbReference type="GO" id="GO:0005829">
    <property type="term" value="C:cytosol"/>
    <property type="evidence" value="ECO:0007669"/>
    <property type="project" value="TreeGrafter"/>
</dbReference>
<dbReference type="GO" id="GO:0046654">
    <property type="term" value="P:tetrahydrofolate biosynthetic process"/>
    <property type="evidence" value="ECO:0007669"/>
    <property type="project" value="TreeGrafter"/>
</dbReference>
<organism evidence="10 11">
    <name type="scientific">Endozoicomonas elysicola</name>
    <dbReference type="NCBI Taxonomy" id="305900"/>
    <lineage>
        <taxon>Bacteria</taxon>
        <taxon>Pseudomonadati</taxon>
        <taxon>Pseudomonadota</taxon>
        <taxon>Gammaproteobacteria</taxon>
        <taxon>Oceanospirillales</taxon>
        <taxon>Endozoicomonadaceae</taxon>
        <taxon>Endozoicomonas</taxon>
    </lineage>
</organism>
<evidence type="ECO:0000256" key="5">
    <source>
        <dbReference type="ARBA" id="ARBA00022679"/>
    </source>
</evidence>
<dbReference type="Gene3D" id="3.20.20.20">
    <property type="entry name" value="Dihydropteroate synthase-like"/>
    <property type="match status" value="1"/>
</dbReference>
<keyword evidence="7" id="KW-0460">Magnesium</keyword>
<dbReference type="GO" id="GO:0004156">
    <property type="term" value="F:dihydropteroate synthase activity"/>
    <property type="evidence" value="ECO:0007669"/>
    <property type="project" value="UniProtKB-EC"/>
</dbReference>
<dbReference type="AlphaFoldDB" id="A0A081KGA2"/>
<protein>
    <recommendedName>
        <fullName evidence="4">dihydropteroate synthase</fullName>
        <ecNumber evidence="4">2.5.1.15</ecNumber>
    </recommendedName>
</protein>
<comment type="caution">
    <text evidence="10">The sequence shown here is derived from an EMBL/GenBank/DDBJ whole genome shotgun (WGS) entry which is preliminary data.</text>
</comment>
<dbReference type="eggNOG" id="COG0294">
    <property type="taxonomic scope" value="Bacteria"/>
</dbReference>
<evidence type="ECO:0000256" key="6">
    <source>
        <dbReference type="ARBA" id="ARBA00022723"/>
    </source>
</evidence>
<evidence type="ECO:0000256" key="7">
    <source>
        <dbReference type="ARBA" id="ARBA00022842"/>
    </source>
</evidence>
<dbReference type="PANTHER" id="PTHR20941:SF1">
    <property type="entry name" value="FOLIC ACID SYNTHESIS PROTEIN FOL1"/>
    <property type="match status" value="1"/>
</dbReference>
<dbReference type="InterPro" id="IPR000489">
    <property type="entry name" value="Pterin-binding_dom"/>
</dbReference>
<dbReference type="GO" id="GO:0046656">
    <property type="term" value="P:folic acid biosynthetic process"/>
    <property type="evidence" value="ECO:0007669"/>
    <property type="project" value="UniProtKB-KW"/>
</dbReference>
<comment type="catalytic activity">
    <reaction evidence="1">
        <text>(7,8-dihydropterin-6-yl)methyl diphosphate + 4-aminobenzoate = 7,8-dihydropteroate + diphosphate</text>
        <dbReference type="Rhea" id="RHEA:19949"/>
        <dbReference type="ChEBI" id="CHEBI:17836"/>
        <dbReference type="ChEBI" id="CHEBI:17839"/>
        <dbReference type="ChEBI" id="CHEBI:33019"/>
        <dbReference type="ChEBI" id="CHEBI:72950"/>
        <dbReference type="EC" id="2.5.1.15"/>
    </reaction>
</comment>
<dbReference type="Proteomes" id="UP000027997">
    <property type="component" value="Unassembled WGS sequence"/>
</dbReference>
<dbReference type="PANTHER" id="PTHR20941">
    <property type="entry name" value="FOLATE SYNTHESIS PROTEINS"/>
    <property type="match status" value="1"/>
</dbReference>
<dbReference type="SUPFAM" id="SSF51717">
    <property type="entry name" value="Dihydropteroate synthetase-like"/>
    <property type="match status" value="1"/>
</dbReference>
<dbReference type="NCBIfam" id="TIGR01496">
    <property type="entry name" value="DHPS"/>
    <property type="match status" value="1"/>
</dbReference>
<dbReference type="InterPro" id="IPR006390">
    <property type="entry name" value="DHP_synth_dom"/>
</dbReference>
<dbReference type="InterPro" id="IPR045031">
    <property type="entry name" value="DHP_synth-like"/>
</dbReference>
<dbReference type="STRING" id="305900.GV64_22895"/>
<dbReference type="RefSeq" id="WP_020582379.1">
    <property type="nucleotide sequence ID" value="NZ_JOJP01000001.1"/>
</dbReference>
<comment type="cofactor">
    <cofactor evidence="2">
        <name>Mg(2+)</name>
        <dbReference type="ChEBI" id="CHEBI:18420"/>
    </cofactor>
</comment>
<keyword evidence="5 10" id="KW-0808">Transferase</keyword>
<evidence type="ECO:0000259" key="9">
    <source>
        <dbReference type="PROSITE" id="PS50972"/>
    </source>
</evidence>